<gene>
    <name evidence="1" type="ORF">KSP40_PGU014176</name>
</gene>
<keyword evidence="2" id="KW-1185">Reference proteome</keyword>
<sequence length="107" mass="12801">MNTLCCIFFECNISICKDNYCQILKVMRGLIELLGNKDVCNKQKNAMMEVRFFHDQLENFGKSLSIKIVTKIQLDEYTHLFCKCLMFFFEFLNYNNLRIIFVLFLSR</sequence>
<evidence type="ECO:0000313" key="1">
    <source>
        <dbReference type="EMBL" id="KAK8963330.1"/>
    </source>
</evidence>
<dbReference type="Proteomes" id="UP001412067">
    <property type="component" value="Unassembled WGS sequence"/>
</dbReference>
<name>A0ABR2MH51_9ASPA</name>
<evidence type="ECO:0000313" key="2">
    <source>
        <dbReference type="Proteomes" id="UP001412067"/>
    </source>
</evidence>
<organism evidence="1 2">
    <name type="scientific">Platanthera guangdongensis</name>
    <dbReference type="NCBI Taxonomy" id="2320717"/>
    <lineage>
        <taxon>Eukaryota</taxon>
        <taxon>Viridiplantae</taxon>
        <taxon>Streptophyta</taxon>
        <taxon>Embryophyta</taxon>
        <taxon>Tracheophyta</taxon>
        <taxon>Spermatophyta</taxon>
        <taxon>Magnoliopsida</taxon>
        <taxon>Liliopsida</taxon>
        <taxon>Asparagales</taxon>
        <taxon>Orchidaceae</taxon>
        <taxon>Orchidoideae</taxon>
        <taxon>Orchideae</taxon>
        <taxon>Orchidinae</taxon>
        <taxon>Platanthera</taxon>
    </lineage>
</organism>
<reference evidence="1 2" key="1">
    <citation type="journal article" date="2022" name="Nat. Plants">
        <title>Genomes of leafy and leafless Platanthera orchids illuminate the evolution of mycoheterotrophy.</title>
        <authorList>
            <person name="Li M.H."/>
            <person name="Liu K.W."/>
            <person name="Li Z."/>
            <person name="Lu H.C."/>
            <person name="Ye Q.L."/>
            <person name="Zhang D."/>
            <person name="Wang J.Y."/>
            <person name="Li Y.F."/>
            <person name="Zhong Z.M."/>
            <person name="Liu X."/>
            <person name="Yu X."/>
            <person name="Liu D.K."/>
            <person name="Tu X.D."/>
            <person name="Liu B."/>
            <person name="Hao Y."/>
            <person name="Liao X.Y."/>
            <person name="Jiang Y.T."/>
            <person name="Sun W.H."/>
            <person name="Chen J."/>
            <person name="Chen Y.Q."/>
            <person name="Ai Y."/>
            <person name="Zhai J.W."/>
            <person name="Wu S.S."/>
            <person name="Zhou Z."/>
            <person name="Hsiao Y.Y."/>
            <person name="Wu W.L."/>
            <person name="Chen Y.Y."/>
            <person name="Lin Y.F."/>
            <person name="Hsu J.L."/>
            <person name="Li C.Y."/>
            <person name="Wang Z.W."/>
            <person name="Zhao X."/>
            <person name="Zhong W.Y."/>
            <person name="Ma X.K."/>
            <person name="Ma L."/>
            <person name="Huang J."/>
            <person name="Chen G.Z."/>
            <person name="Huang M.Z."/>
            <person name="Huang L."/>
            <person name="Peng D.H."/>
            <person name="Luo Y.B."/>
            <person name="Zou S.Q."/>
            <person name="Chen S.P."/>
            <person name="Lan S."/>
            <person name="Tsai W.C."/>
            <person name="Van de Peer Y."/>
            <person name="Liu Z.J."/>
        </authorList>
    </citation>
    <scope>NUCLEOTIDE SEQUENCE [LARGE SCALE GENOMIC DNA]</scope>
    <source>
        <strain evidence="1">Lor288</strain>
    </source>
</reference>
<comment type="caution">
    <text evidence="1">The sequence shown here is derived from an EMBL/GenBank/DDBJ whole genome shotgun (WGS) entry which is preliminary data.</text>
</comment>
<accession>A0ABR2MH51</accession>
<dbReference type="EMBL" id="JBBWWR010000007">
    <property type="protein sequence ID" value="KAK8963330.1"/>
    <property type="molecule type" value="Genomic_DNA"/>
</dbReference>
<proteinExistence type="predicted"/>
<protein>
    <submittedName>
        <fullName evidence="1">Uncharacterized protein</fullName>
    </submittedName>
</protein>